<evidence type="ECO:0000313" key="2">
    <source>
        <dbReference type="Proteomes" id="UP000821845"/>
    </source>
</evidence>
<organism evidence="1 2">
    <name type="scientific">Hyalomma asiaticum</name>
    <name type="common">Tick</name>
    <dbReference type="NCBI Taxonomy" id="266040"/>
    <lineage>
        <taxon>Eukaryota</taxon>
        <taxon>Metazoa</taxon>
        <taxon>Ecdysozoa</taxon>
        <taxon>Arthropoda</taxon>
        <taxon>Chelicerata</taxon>
        <taxon>Arachnida</taxon>
        <taxon>Acari</taxon>
        <taxon>Parasitiformes</taxon>
        <taxon>Ixodida</taxon>
        <taxon>Ixodoidea</taxon>
        <taxon>Ixodidae</taxon>
        <taxon>Hyalomminae</taxon>
        <taxon>Hyalomma</taxon>
    </lineage>
</organism>
<evidence type="ECO:0000313" key="1">
    <source>
        <dbReference type="EMBL" id="KAH6922096.1"/>
    </source>
</evidence>
<protein>
    <submittedName>
        <fullName evidence="1">Uncharacterized protein</fullName>
    </submittedName>
</protein>
<reference evidence="1" key="1">
    <citation type="submission" date="2020-05" db="EMBL/GenBank/DDBJ databases">
        <title>Large-scale comparative analyses of tick genomes elucidate their genetic diversity and vector capacities.</title>
        <authorList>
            <person name="Jia N."/>
            <person name="Wang J."/>
            <person name="Shi W."/>
            <person name="Du L."/>
            <person name="Sun Y."/>
            <person name="Zhan W."/>
            <person name="Jiang J."/>
            <person name="Wang Q."/>
            <person name="Zhang B."/>
            <person name="Ji P."/>
            <person name="Sakyi L.B."/>
            <person name="Cui X."/>
            <person name="Yuan T."/>
            <person name="Jiang B."/>
            <person name="Yang W."/>
            <person name="Lam T.T.-Y."/>
            <person name="Chang Q."/>
            <person name="Ding S."/>
            <person name="Wang X."/>
            <person name="Zhu J."/>
            <person name="Ruan X."/>
            <person name="Zhao L."/>
            <person name="Wei J."/>
            <person name="Que T."/>
            <person name="Du C."/>
            <person name="Cheng J."/>
            <person name="Dai P."/>
            <person name="Han X."/>
            <person name="Huang E."/>
            <person name="Gao Y."/>
            <person name="Liu J."/>
            <person name="Shao H."/>
            <person name="Ye R."/>
            <person name="Li L."/>
            <person name="Wei W."/>
            <person name="Wang X."/>
            <person name="Wang C."/>
            <person name="Yang T."/>
            <person name="Huo Q."/>
            <person name="Li W."/>
            <person name="Guo W."/>
            <person name="Chen H."/>
            <person name="Zhou L."/>
            <person name="Ni X."/>
            <person name="Tian J."/>
            <person name="Zhou Y."/>
            <person name="Sheng Y."/>
            <person name="Liu T."/>
            <person name="Pan Y."/>
            <person name="Xia L."/>
            <person name="Li J."/>
            <person name="Zhao F."/>
            <person name="Cao W."/>
        </authorList>
    </citation>
    <scope>NUCLEOTIDE SEQUENCE</scope>
    <source>
        <strain evidence="1">Hyas-2018</strain>
    </source>
</reference>
<dbReference type="EMBL" id="CM023489">
    <property type="protein sequence ID" value="KAH6922096.1"/>
    <property type="molecule type" value="Genomic_DNA"/>
</dbReference>
<comment type="caution">
    <text evidence="1">The sequence shown here is derived from an EMBL/GenBank/DDBJ whole genome shotgun (WGS) entry which is preliminary data.</text>
</comment>
<dbReference type="Proteomes" id="UP000821845">
    <property type="component" value="Chromosome 9"/>
</dbReference>
<keyword evidence="2" id="KW-1185">Reference proteome</keyword>
<proteinExistence type="predicted"/>
<sequence length="112" mass="12288">MKHQVVALFAILCFTSVRVNANAEVDAVIDQLKSLVKQFVPDQAKAQEYLSKIDSARECLSLAKDMNPDIIKQIAKGAIPTIMECGGQFIKLENPQERADKACIEKLADGVV</sequence>
<name>A0ACB7RHY4_HYAAI</name>
<accession>A0ACB7RHY4</accession>
<gene>
    <name evidence="1" type="ORF">HPB50_009508</name>
</gene>